<dbReference type="RefSeq" id="WP_123208965.1">
    <property type="nucleotide sequence ID" value="NZ_JBHTHO010000003.1"/>
</dbReference>
<accession>A0A3N0AZS5</accession>
<feature type="compositionally biased region" description="Low complexity" evidence="1">
    <location>
        <begin position="192"/>
        <end position="204"/>
    </location>
</feature>
<organism evidence="2 3">
    <name type="scientific">Slackia equolifaciens</name>
    <dbReference type="NCBI Taxonomy" id="498718"/>
    <lineage>
        <taxon>Bacteria</taxon>
        <taxon>Bacillati</taxon>
        <taxon>Actinomycetota</taxon>
        <taxon>Coriobacteriia</taxon>
        <taxon>Eggerthellales</taxon>
        <taxon>Eggerthellaceae</taxon>
        <taxon>Slackia</taxon>
    </lineage>
</organism>
<feature type="compositionally biased region" description="Basic and acidic residues" evidence="1">
    <location>
        <begin position="1"/>
        <end position="26"/>
    </location>
</feature>
<evidence type="ECO:0000256" key="1">
    <source>
        <dbReference type="SAM" id="MobiDB-lite"/>
    </source>
</evidence>
<reference evidence="3" key="1">
    <citation type="submission" date="2018-05" db="EMBL/GenBank/DDBJ databases">
        <title>Genome Sequencing of selected type strains of the family Eggerthellaceae.</title>
        <authorList>
            <person name="Danylec N."/>
            <person name="Stoll D.A."/>
            <person name="Doetsch A."/>
            <person name="Huch M."/>
        </authorList>
    </citation>
    <scope>NUCLEOTIDE SEQUENCE [LARGE SCALE GENOMIC DNA]</scope>
    <source>
        <strain evidence="3">DSM 24851</strain>
    </source>
</reference>
<gene>
    <name evidence="2" type="ORF">DMP06_06700</name>
</gene>
<evidence type="ECO:0000313" key="2">
    <source>
        <dbReference type="EMBL" id="RNL39836.1"/>
    </source>
</evidence>
<evidence type="ECO:0000313" key="3">
    <source>
        <dbReference type="Proteomes" id="UP000269591"/>
    </source>
</evidence>
<name>A0A3N0AZS5_9ACTN</name>
<feature type="region of interest" description="Disordered" evidence="1">
    <location>
        <begin position="176"/>
        <end position="204"/>
    </location>
</feature>
<dbReference type="Proteomes" id="UP000269591">
    <property type="component" value="Unassembled WGS sequence"/>
</dbReference>
<dbReference type="OrthoDB" id="3169849at2"/>
<dbReference type="AlphaFoldDB" id="A0A3N0AZS5"/>
<dbReference type="EMBL" id="QIBX01000010">
    <property type="protein sequence ID" value="RNL39836.1"/>
    <property type="molecule type" value="Genomic_DNA"/>
</dbReference>
<comment type="caution">
    <text evidence="2">The sequence shown here is derived from an EMBL/GenBank/DDBJ whole genome shotgun (WGS) entry which is preliminary data.</text>
</comment>
<sequence>MFESKDNESNFADQHQEPADAHEPRADYLSAAREAKRAGDKVLAMHLYMTAYEESCKRSPLPDMDAIGALREAWEVACDLRERSMAEYIFDKLEPHLTGDETERFARRLQDLALDKLSEFGISRADLEDMADLISEEIGAHAHISGITPIVSALYPESEDGAGEEQPEGQLDELEVQAQQGDQSDAVVEGEASSTESASADAPAASKARIVGVGKLKSAKGKDADTRTAPRRTMDFSDLVGFDGIIEDTRALGIGIKQDEAYRLLIDTLRAQHGLDKLSANGTVVYRTSSREDASVFMTAVVGELGLPAMRVQMQPGPQGMPVLCVTVSADRQPRLTGRMTLDAPGVLVLEDIDLWGAPLIEAASASDGEGIMFANMARAAREAITLISTAVANPDIYVLASMAGDAPDQGYLYDLMEPMHIVDIYLPDELERRAIWDCMALDHPSIRQLDLSRLTRLSRNLSRTDIATAAREAVEDAYRQGLKSRHYVPVTQEMMYEHISNFQPLDSDEYHQLEDAVVKEFRAQIERFEAEGGRLGADDAMGW</sequence>
<keyword evidence="3" id="KW-1185">Reference proteome</keyword>
<proteinExistence type="predicted"/>
<protein>
    <submittedName>
        <fullName evidence="2">Uncharacterized protein</fullName>
    </submittedName>
</protein>
<feature type="region of interest" description="Disordered" evidence="1">
    <location>
        <begin position="1"/>
        <end position="30"/>
    </location>
</feature>